<evidence type="ECO:0000256" key="2">
    <source>
        <dbReference type="ARBA" id="ARBA00022679"/>
    </source>
</evidence>
<dbReference type="CDD" id="cd16913">
    <property type="entry name" value="YkuD_like"/>
    <property type="match status" value="1"/>
</dbReference>
<comment type="caution">
    <text evidence="8">The sequence shown here is derived from an EMBL/GenBank/DDBJ whole genome shotgun (WGS) entry which is preliminary data.</text>
</comment>
<sequence length="191" mass="21446">MSTGPYQKDVERHLGLVVDGKQSAADCAAIQTFQREHDVVPAQGYAGLYTYRAVMWRQALAEGDAVRGCPDTSGVVVCIDMNRQVLWVEDAGTILFRPVPARTGSPDYPTRSGWFEIYKREKEFWSTLYDGPMPFAQFFDGGQALHASYRNIWEDPGSHGCVNLRYDDGKTLWDVLRLGDAVYVWGRRTGG</sequence>
<proteinExistence type="predicted"/>
<evidence type="ECO:0000259" key="7">
    <source>
        <dbReference type="PROSITE" id="PS52029"/>
    </source>
</evidence>
<dbReference type="GO" id="GO:0071972">
    <property type="term" value="F:peptidoglycan L,D-transpeptidase activity"/>
    <property type="evidence" value="ECO:0007669"/>
    <property type="project" value="TreeGrafter"/>
</dbReference>
<dbReference type="AlphaFoldDB" id="A0A1Q4V7E9"/>
<dbReference type="InterPro" id="IPR050979">
    <property type="entry name" value="LD-transpeptidase"/>
</dbReference>
<dbReference type="STRING" id="1048205.AB852_18810"/>
<dbReference type="GO" id="GO:0071555">
    <property type="term" value="P:cell wall organization"/>
    <property type="evidence" value="ECO:0007669"/>
    <property type="project" value="UniProtKB-UniRule"/>
</dbReference>
<dbReference type="PANTHER" id="PTHR30582">
    <property type="entry name" value="L,D-TRANSPEPTIDASE"/>
    <property type="match status" value="1"/>
</dbReference>
<evidence type="ECO:0000313" key="9">
    <source>
        <dbReference type="Proteomes" id="UP000186455"/>
    </source>
</evidence>
<dbReference type="UniPathway" id="UPA00219"/>
<dbReference type="InterPro" id="IPR038063">
    <property type="entry name" value="Transpep_catalytic_dom"/>
</dbReference>
<keyword evidence="4 6" id="KW-0573">Peptidoglycan synthesis</keyword>
<comment type="pathway">
    <text evidence="1 6">Cell wall biogenesis; peptidoglycan biosynthesis.</text>
</comment>
<dbReference type="EMBL" id="LFBV01000004">
    <property type="protein sequence ID" value="OKH93768.1"/>
    <property type="molecule type" value="Genomic_DNA"/>
</dbReference>
<feature type="active site" description="Nucleophile" evidence="6">
    <location>
        <position position="161"/>
    </location>
</feature>
<gene>
    <name evidence="8" type="ORF">AB852_18810</name>
</gene>
<evidence type="ECO:0000256" key="3">
    <source>
        <dbReference type="ARBA" id="ARBA00022960"/>
    </source>
</evidence>
<reference evidence="8 9" key="1">
    <citation type="submission" date="2015-06" db="EMBL/GenBank/DDBJ databases">
        <title>Cloning and characterization of the uncialamcin biosynthetic gene cluster.</title>
        <authorList>
            <person name="Yan X."/>
            <person name="Huang T."/>
            <person name="Ge H."/>
            <person name="Shen B."/>
        </authorList>
    </citation>
    <scope>NUCLEOTIDE SEQUENCE [LARGE SCALE GENOMIC DNA]</scope>
    <source>
        <strain evidence="8 9">DCA2648</strain>
    </source>
</reference>
<evidence type="ECO:0000313" key="8">
    <source>
        <dbReference type="EMBL" id="OKH93768.1"/>
    </source>
</evidence>
<feature type="active site" description="Proton donor/acceptor" evidence="6">
    <location>
        <position position="146"/>
    </location>
</feature>
<feature type="domain" description="L,D-TPase catalytic" evidence="7">
    <location>
        <begin position="75"/>
        <end position="185"/>
    </location>
</feature>
<keyword evidence="9" id="KW-1185">Reference proteome</keyword>
<keyword evidence="3 6" id="KW-0133">Cell shape</keyword>
<evidence type="ECO:0000256" key="6">
    <source>
        <dbReference type="PROSITE-ProRule" id="PRU01373"/>
    </source>
</evidence>
<keyword evidence="2" id="KW-0808">Transferase</keyword>
<keyword evidence="5 6" id="KW-0961">Cell wall biogenesis/degradation</keyword>
<dbReference type="GO" id="GO:0008360">
    <property type="term" value="P:regulation of cell shape"/>
    <property type="evidence" value="ECO:0007669"/>
    <property type="project" value="UniProtKB-UniRule"/>
</dbReference>
<dbReference type="GO" id="GO:0016740">
    <property type="term" value="F:transferase activity"/>
    <property type="evidence" value="ECO:0007669"/>
    <property type="project" value="UniProtKB-KW"/>
</dbReference>
<evidence type="ECO:0000256" key="1">
    <source>
        <dbReference type="ARBA" id="ARBA00004752"/>
    </source>
</evidence>
<dbReference type="Pfam" id="PF03734">
    <property type="entry name" value="YkuD"/>
    <property type="match status" value="1"/>
</dbReference>
<evidence type="ECO:0000256" key="4">
    <source>
        <dbReference type="ARBA" id="ARBA00022984"/>
    </source>
</evidence>
<evidence type="ECO:0000256" key="5">
    <source>
        <dbReference type="ARBA" id="ARBA00023316"/>
    </source>
</evidence>
<dbReference type="InterPro" id="IPR005490">
    <property type="entry name" value="LD_TPept_cat_dom"/>
</dbReference>
<accession>A0A1Q4V7E9</accession>
<dbReference type="Proteomes" id="UP000186455">
    <property type="component" value="Unassembled WGS sequence"/>
</dbReference>
<dbReference type="PANTHER" id="PTHR30582:SF33">
    <property type="entry name" value="EXPORTED PROTEIN"/>
    <property type="match status" value="1"/>
</dbReference>
<name>A0A1Q4V7E9_9ACTN</name>
<dbReference type="GO" id="GO:0018104">
    <property type="term" value="P:peptidoglycan-protein cross-linking"/>
    <property type="evidence" value="ECO:0007669"/>
    <property type="project" value="TreeGrafter"/>
</dbReference>
<dbReference type="PROSITE" id="PS52029">
    <property type="entry name" value="LD_TPASE"/>
    <property type="match status" value="1"/>
</dbReference>
<dbReference type="SUPFAM" id="SSF141523">
    <property type="entry name" value="L,D-transpeptidase catalytic domain-like"/>
    <property type="match status" value="1"/>
</dbReference>
<organism evidence="8 9">
    <name type="scientific">Streptomyces uncialis</name>
    <dbReference type="NCBI Taxonomy" id="1048205"/>
    <lineage>
        <taxon>Bacteria</taxon>
        <taxon>Bacillati</taxon>
        <taxon>Actinomycetota</taxon>
        <taxon>Actinomycetes</taxon>
        <taxon>Kitasatosporales</taxon>
        <taxon>Streptomycetaceae</taxon>
        <taxon>Streptomyces</taxon>
    </lineage>
</organism>
<dbReference type="Gene3D" id="2.40.440.10">
    <property type="entry name" value="L,D-transpeptidase catalytic domain-like"/>
    <property type="match status" value="1"/>
</dbReference>
<dbReference type="GO" id="GO:0005576">
    <property type="term" value="C:extracellular region"/>
    <property type="evidence" value="ECO:0007669"/>
    <property type="project" value="TreeGrafter"/>
</dbReference>
<protein>
    <recommendedName>
        <fullName evidence="7">L,D-TPase catalytic domain-containing protein</fullName>
    </recommendedName>
</protein>